<dbReference type="SUPFAM" id="SSF53098">
    <property type="entry name" value="Ribonuclease H-like"/>
    <property type="match status" value="1"/>
</dbReference>
<dbReference type="Proteomes" id="UP000198896">
    <property type="component" value="Unassembled WGS sequence"/>
</dbReference>
<name>A0A1I2C8E0_9FIRM</name>
<proteinExistence type="predicted"/>
<dbReference type="InterPro" id="IPR037027">
    <property type="entry name" value="YqgF/RNaseH-like_dom_sf"/>
</dbReference>
<sequence>MAKKAETTLQFYLGIDPGRDKTGVALVEETGRILAVQVMRTRNFSDTLLQFLYDTLQVRNTWGLRKILKAVVLGNGTGSEEHKQWIEKALPGYPVFVVDEKYSTEEAKALYWKLYPPHGLRRLIPLGLQTPPEPLDGYAAVVQVHRFMEQEGTELSLKRKGAGL</sequence>
<evidence type="ECO:0000313" key="2">
    <source>
        <dbReference type="EMBL" id="SFE64534.1"/>
    </source>
</evidence>
<evidence type="ECO:0000259" key="1">
    <source>
        <dbReference type="SMART" id="SM00732"/>
    </source>
</evidence>
<dbReference type="Gene3D" id="3.30.420.140">
    <property type="entry name" value="YqgF/RNase H-like domain"/>
    <property type="match status" value="1"/>
</dbReference>
<gene>
    <name evidence="2" type="ORF">SAMN05216245_11167</name>
</gene>
<dbReference type="SMART" id="SM00732">
    <property type="entry name" value="YqgFc"/>
    <property type="match status" value="1"/>
</dbReference>
<dbReference type="RefSeq" id="WP_245763687.1">
    <property type="nucleotide sequence ID" value="NZ_FONL01000011.1"/>
</dbReference>
<protein>
    <submittedName>
        <fullName evidence="2">RNase H-fold protein, predicted Holliday junction resolvase</fullName>
    </submittedName>
</protein>
<dbReference type="GO" id="GO:0006139">
    <property type="term" value="P:nucleobase-containing compound metabolic process"/>
    <property type="evidence" value="ECO:0007669"/>
    <property type="project" value="InterPro"/>
</dbReference>
<keyword evidence="3" id="KW-1185">Reference proteome</keyword>
<dbReference type="InterPro" id="IPR012337">
    <property type="entry name" value="RNaseH-like_sf"/>
</dbReference>
<reference evidence="2 3" key="1">
    <citation type="submission" date="2016-10" db="EMBL/GenBank/DDBJ databases">
        <authorList>
            <person name="de Groot N.N."/>
        </authorList>
    </citation>
    <scope>NUCLEOTIDE SEQUENCE [LARGE SCALE GENOMIC DNA]</scope>
    <source>
        <strain evidence="2 3">DSM 9236</strain>
    </source>
</reference>
<dbReference type="AlphaFoldDB" id="A0A1I2C8E0"/>
<accession>A0A1I2C8E0</accession>
<organism evidence="2 3">
    <name type="scientific">Succiniclasticum ruminis DSM 9236</name>
    <dbReference type="NCBI Taxonomy" id="1123323"/>
    <lineage>
        <taxon>Bacteria</taxon>
        <taxon>Bacillati</taxon>
        <taxon>Bacillota</taxon>
        <taxon>Negativicutes</taxon>
        <taxon>Acidaminococcales</taxon>
        <taxon>Acidaminococcaceae</taxon>
        <taxon>Succiniclasticum</taxon>
    </lineage>
</organism>
<dbReference type="InterPro" id="IPR006641">
    <property type="entry name" value="YqgF/RNaseH-like_dom"/>
</dbReference>
<dbReference type="EMBL" id="FONL01000011">
    <property type="protein sequence ID" value="SFE64534.1"/>
    <property type="molecule type" value="Genomic_DNA"/>
</dbReference>
<evidence type="ECO:0000313" key="3">
    <source>
        <dbReference type="Proteomes" id="UP000198896"/>
    </source>
</evidence>
<dbReference type="STRING" id="1123323.SAMN05216245_11167"/>
<feature type="domain" description="YqgF/RNase H-like" evidence="1">
    <location>
        <begin position="10"/>
        <end position="107"/>
    </location>
</feature>